<evidence type="ECO:0000313" key="2">
    <source>
        <dbReference type="EMBL" id="EAU43295.1"/>
    </source>
</evidence>
<gene>
    <name evidence="2" type="ORF">FP2506_10636</name>
</gene>
<evidence type="ECO:0000256" key="1">
    <source>
        <dbReference type="SAM" id="SignalP"/>
    </source>
</evidence>
<dbReference type="EMBL" id="AATP01000001">
    <property type="protein sequence ID" value="EAU43295.1"/>
    <property type="molecule type" value="Genomic_DNA"/>
</dbReference>
<proteinExistence type="predicted"/>
<dbReference type="Proteomes" id="UP000004310">
    <property type="component" value="Unassembled WGS sequence"/>
</dbReference>
<evidence type="ECO:0000313" key="3">
    <source>
        <dbReference type="Proteomes" id="UP000004310"/>
    </source>
</evidence>
<name>Q0G4W9_9HYPH</name>
<sequence length="239" mass="27256">MSKISRCILVIAAILCGSLPALPTEIDPCFAFTPDADYATNIIVMRKENRRVGLRVPVQYWEDYWDKRGGFEDYAQLFRVDMDDFTPVTRKQTSERLRSGRDNYMNFVAGDDNGPESWALNFATPRDRTTRLTDLPPGQLSPAGLTWLDTEFSSVSRFPEEDLFVAYNATDEVDSTIRCTSPKAPQTKKPMCSQYFRGGGLDVQMDYPRIFIHRWAELQHNTARFLQCSAVELPASEKD</sequence>
<dbReference type="eggNOG" id="ENOG502ZCQZ">
    <property type="taxonomic scope" value="Bacteria"/>
</dbReference>
<comment type="caution">
    <text evidence="2">The sequence shown here is derived from an EMBL/GenBank/DDBJ whole genome shotgun (WGS) entry which is preliminary data.</text>
</comment>
<dbReference type="STRING" id="217511.GCA_001463845_00879"/>
<dbReference type="RefSeq" id="WP_007067269.1">
    <property type="nucleotide sequence ID" value="NZ_DS022272.1"/>
</dbReference>
<dbReference type="AlphaFoldDB" id="Q0G4W9"/>
<feature type="chain" id="PRO_5004172224" evidence="1">
    <location>
        <begin position="24"/>
        <end position="239"/>
    </location>
</feature>
<feature type="signal peptide" evidence="1">
    <location>
        <begin position="1"/>
        <end position="23"/>
    </location>
</feature>
<dbReference type="HOGENOM" id="CLU_1159737_0_0_5"/>
<keyword evidence="1" id="KW-0732">Signal</keyword>
<reference evidence="2 3" key="1">
    <citation type="journal article" date="2010" name="J. Bacteriol.">
        <title>Genome sequence of Fulvimarina pelagi HTCC2506T, a Mn(II)-oxidizing alphaproteobacterium possessing an aerobic anoxygenic photosynthetic gene cluster and Xanthorhodopsin.</title>
        <authorList>
            <person name="Kang I."/>
            <person name="Oh H.M."/>
            <person name="Lim S.I."/>
            <person name="Ferriera S."/>
            <person name="Giovannoni S.J."/>
            <person name="Cho J.C."/>
        </authorList>
    </citation>
    <scope>NUCLEOTIDE SEQUENCE [LARGE SCALE GENOMIC DNA]</scope>
    <source>
        <strain evidence="2 3">HTCC2506</strain>
    </source>
</reference>
<keyword evidence="3" id="KW-1185">Reference proteome</keyword>
<protein>
    <submittedName>
        <fullName evidence="2">Uncharacterized protein</fullName>
    </submittedName>
</protein>
<organism evidence="2 3">
    <name type="scientific">Fulvimarina pelagi HTCC2506</name>
    <dbReference type="NCBI Taxonomy" id="314231"/>
    <lineage>
        <taxon>Bacteria</taxon>
        <taxon>Pseudomonadati</taxon>
        <taxon>Pseudomonadota</taxon>
        <taxon>Alphaproteobacteria</taxon>
        <taxon>Hyphomicrobiales</taxon>
        <taxon>Aurantimonadaceae</taxon>
        <taxon>Fulvimarina</taxon>
    </lineage>
</organism>
<accession>Q0G4W9</accession>